<dbReference type="EMBL" id="QYCY01000001">
    <property type="protein sequence ID" value="RLV81690.1"/>
    <property type="molecule type" value="Genomic_DNA"/>
</dbReference>
<evidence type="ECO:0000313" key="1">
    <source>
        <dbReference type="EMBL" id="RLV81690.1"/>
    </source>
</evidence>
<dbReference type="SUPFAM" id="SSF48452">
    <property type="entry name" value="TPR-like"/>
    <property type="match status" value="1"/>
</dbReference>
<dbReference type="AlphaFoldDB" id="A0A3L8RQY4"/>
<dbReference type="InterPro" id="IPR011990">
    <property type="entry name" value="TPR-like_helical_dom_sf"/>
</dbReference>
<dbReference type="InterPro" id="IPR010982">
    <property type="entry name" value="Lambda_DNA-bd_dom_sf"/>
</dbReference>
<proteinExistence type="predicted"/>
<sequence>MTDRTFAEAAAQALHERGISLRAAARAMNYDPAYLSRTLTGKQLPSAQLAKSIDRLVGAEGKLVALAAATNEESVARVARSMKNPSRIDAGTVKVFTDCLWAQRKLEDVIGPRSVLPAMRGQIGTIRELARNARGKHRDAFLATAAEWMQYTGWLHAAVRRDERAIDLLSRAEEIADEAGDPVTAAIAVSFKGYVARQQGRSRGVVRNAMAALHTPGSHPAQRCFDLLQAAQGHSSMNEKKEALGLLEDATTLIQKEIEPPRSLYWYKPPFFQMNIGMVYWELGENQMAADFLSSGLGDLPEDQQGAEWTHEYREVLSHAERGR</sequence>
<dbReference type="Gene3D" id="1.25.40.10">
    <property type="entry name" value="Tetratricopeptide repeat domain"/>
    <property type="match status" value="1"/>
</dbReference>
<organism evidence="1 2">
    <name type="scientific">Streptomyces rapamycinicus (strain ATCC 29253 / DSM 41530 / NRRL 5491 / AYB-994)</name>
    <name type="common">Streptomyces hygroscopicus (strain ATCC 29253)</name>
    <dbReference type="NCBI Taxonomy" id="1343740"/>
    <lineage>
        <taxon>Bacteria</taxon>
        <taxon>Bacillati</taxon>
        <taxon>Actinomycetota</taxon>
        <taxon>Actinomycetes</taxon>
        <taxon>Kitasatosporales</taxon>
        <taxon>Streptomycetaceae</taxon>
        <taxon>Streptomyces</taxon>
        <taxon>Streptomyces violaceusniger group</taxon>
    </lineage>
</organism>
<dbReference type="Pfam" id="PF13560">
    <property type="entry name" value="HTH_31"/>
    <property type="match status" value="1"/>
</dbReference>
<name>A0A3L8RQY4_STRRN</name>
<protein>
    <submittedName>
        <fullName evidence="1">XRE family transcriptional regulator</fullName>
    </submittedName>
</protein>
<evidence type="ECO:0000313" key="2">
    <source>
        <dbReference type="Proteomes" id="UP000281594"/>
    </source>
</evidence>
<reference evidence="1 2" key="1">
    <citation type="journal article" date="2018" name="J. Biol. Chem.">
        <title>Discovery of the actinoplanic acid pathway in Streptomyces rapamycinicus reveals a genetically conserved synergism with rapamycin.</title>
        <authorList>
            <person name="Mrak P."/>
            <person name="Krastel P."/>
            <person name="Pivk Lukancic P."/>
            <person name="Tao J."/>
            <person name="Pistorius D."/>
            <person name="Moore C.M."/>
        </authorList>
    </citation>
    <scope>NUCLEOTIDE SEQUENCE [LARGE SCALE GENOMIC DNA]</scope>
    <source>
        <strain evidence="1 2">NRRL 5491</strain>
    </source>
</reference>
<dbReference type="GO" id="GO:0003677">
    <property type="term" value="F:DNA binding"/>
    <property type="evidence" value="ECO:0007669"/>
    <property type="project" value="InterPro"/>
</dbReference>
<accession>A0A3L8RQY4</accession>
<gene>
    <name evidence="1" type="ORF">D3C57_124935</name>
</gene>
<comment type="caution">
    <text evidence="1">The sequence shown here is derived from an EMBL/GenBank/DDBJ whole genome shotgun (WGS) entry which is preliminary data.</text>
</comment>
<dbReference type="RefSeq" id="WP_121824767.1">
    <property type="nucleotide sequence ID" value="NC_022785.1"/>
</dbReference>
<dbReference type="SUPFAM" id="SSF47413">
    <property type="entry name" value="lambda repressor-like DNA-binding domains"/>
    <property type="match status" value="1"/>
</dbReference>
<dbReference type="Proteomes" id="UP000281594">
    <property type="component" value="Unassembled WGS sequence"/>
</dbReference>
<dbReference type="InterPro" id="IPR001387">
    <property type="entry name" value="Cro/C1-type_HTH"/>
</dbReference>
<dbReference type="CDD" id="cd00093">
    <property type="entry name" value="HTH_XRE"/>
    <property type="match status" value="1"/>
</dbReference>